<dbReference type="Proteomes" id="UP001549921">
    <property type="component" value="Unassembled WGS sequence"/>
</dbReference>
<evidence type="ECO:0000256" key="3">
    <source>
        <dbReference type="SAM" id="SignalP"/>
    </source>
</evidence>
<feature type="compositionally biased region" description="Polar residues" evidence="1">
    <location>
        <begin position="352"/>
        <end position="361"/>
    </location>
</feature>
<name>A0ABD0TNZ6_LOXSC</name>
<keyword evidence="2" id="KW-1133">Transmembrane helix</keyword>
<feature type="signal peptide" evidence="3">
    <location>
        <begin position="1"/>
        <end position="20"/>
    </location>
</feature>
<organism evidence="4 5">
    <name type="scientific">Loxostege sticticalis</name>
    <name type="common">Beet webworm moth</name>
    <dbReference type="NCBI Taxonomy" id="481309"/>
    <lineage>
        <taxon>Eukaryota</taxon>
        <taxon>Metazoa</taxon>
        <taxon>Ecdysozoa</taxon>
        <taxon>Arthropoda</taxon>
        <taxon>Hexapoda</taxon>
        <taxon>Insecta</taxon>
        <taxon>Pterygota</taxon>
        <taxon>Neoptera</taxon>
        <taxon>Endopterygota</taxon>
        <taxon>Lepidoptera</taxon>
        <taxon>Glossata</taxon>
        <taxon>Ditrysia</taxon>
        <taxon>Pyraloidea</taxon>
        <taxon>Crambidae</taxon>
        <taxon>Pyraustinae</taxon>
        <taxon>Loxostege</taxon>
    </lineage>
</organism>
<evidence type="ECO:0000256" key="1">
    <source>
        <dbReference type="SAM" id="MobiDB-lite"/>
    </source>
</evidence>
<accession>A0ABD0TNZ6</accession>
<sequence length="748" mass="83715">MKQVIFCVVLVSLLINGSKAVNILSRPSVFVVTPAPRSQQSNEARSAPFYYHNWMRRMDSPQNTTTTTTTTPKVKTPDLIFAEFESDNGNNMRKSIRKLLEQERVASKSSTVPQTTTTTSQPIYVPEASNVNDDLVYSVPKTENEKDNDKNSEVDKTDYFALYNNLYNAPAPVYLPKTTSTTTTTTTTTTPAPSNVENIWHIIDNEKHNQYVDKWEEVPIDSNKDDDDARNGEKSQDVYTTTEAVQNNEDFALPGFGTNPGNGAENESRAIRTEPNFRFPYVSLKPFQVKNPKKPLLDIFSNSKKGNNMFTSLDNFKEMKHPVRGEVQDGFQMPQPIDRYNPAQPYLPQEYGSKSKQSSPNSAPPKAVASLVPPPPPPPKVTGDDFPAPTNYESFPPYAPAGPSPVAAPPSAALNPPVTMYQPPADTSDDSGPDTSFTDDNDNPPMDLGYRYKPPSSSSFLPTLPPLTKPQKGYSYDKPGNVADTMDTNGYSYKKPSMTFDSPPAMDMGGYTYNKPQVDSPPVSDDKPDFNGYHYDKPSPSEDHHHQPSYDHHGPSPYHHDSDYPELIFNKPHGGDNGGNDMKGNDMAVMAPPPLPDAKPGLDSGPPPDDSGFPHDFPGDFKFHHHDFDDDHDFHHYHHHHPTTTTETPRVNRYSYYYLGKKLYYLPLYFSVYFIVYVGALIIKAVLRHKIVYPNSWRPNGTTATFFTKRSVDSWNLSNENLHEVTGRVTRAIAEAAEKYMNEKAKTE</sequence>
<dbReference type="AlphaFoldDB" id="A0ABD0TNZ6"/>
<feature type="compositionally biased region" description="Acidic residues" evidence="1">
    <location>
        <begin position="427"/>
        <end position="442"/>
    </location>
</feature>
<gene>
    <name evidence="4" type="ORF">ABMA28_006948</name>
</gene>
<feature type="compositionally biased region" description="Low complexity" evidence="1">
    <location>
        <begin position="453"/>
        <end position="462"/>
    </location>
</feature>
<feature type="region of interest" description="Disordered" evidence="1">
    <location>
        <begin position="328"/>
        <end position="615"/>
    </location>
</feature>
<evidence type="ECO:0000313" key="5">
    <source>
        <dbReference type="Proteomes" id="UP001549921"/>
    </source>
</evidence>
<reference evidence="4 5" key="1">
    <citation type="submission" date="2024-06" db="EMBL/GenBank/DDBJ databases">
        <title>A chromosome-level genome assembly of beet webworm, Loxostege sticticalis.</title>
        <authorList>
            <person name="Zhang Y."/>
        </authorList>
    </citation>
    <scope>NUCLEOTIDE SEQUENCE [LARGE SCALE GENOMIC DNA]</scope>
    <source>
        <strain evidence="4">AQ028</strain>
        <tissue evidence="4">Male pupae</tissue>
    </source>
</reference>
<comment type="caution">
    <text evidence="4">The sequence shown here is derived from an EMBL/GenBank/DDBJ whole genome shotgun (WGS) entry which is preliminary data.</text>
</comment>
<feature type="compositionally biased region" description="Pro residues" evidence="1">
    <location>
        <begin position="397"/>
        <end position="408"/>
    </location>
</feature>
<feature type="chain" id="PRO_5044811276" evidence="3">
    <location>
        <begin position="21"/>
        <end position="748"/>
    </location>
</feature>
<feature type="transmembrane region" description="Helical" evidence="2">
    <location>
        <begin position="663"/>
        <end position="687"/>
    </location>
</feature>
<feature type="compositionally biased region" description="Basic and acidic residues" evidence="1">
    <location>
        <begin position="524"/>
        <end position="563"/>
    </location>
</feature>
<keyword evidence="3" id="KW-0732">Signal</keyword>
<evidence type="ECO:0000313" key="4">
    <source>
        <dbReference type="EMBL" id="KAL0851066.1"/>
    </source>
</evidence>
<keyword evidence="2" id="KW-0472">Membrane</keyword>
<proteinExistence type="predicted"/>
<keyword evidence="2" id="KW-0812">Transmembrane</keyword>
<evidence type="ECO:0000256" key="2">
    <source>
        <dbReference type="SAM" id="Phobius"/>
    </source>
</evidence>
<protein>
    <submittedName>
        <fullName evidence="4">Uncharacterized protein</fullName>
    </submittedName>
</protein>
<dbReference type="EMBL" id="JBEDNZ010000002">
    <property type="protein sequence ID" value="KAL0851066.1"/>
    <property type="molecule type" value="Genomic_DNA"/>
</dbReference>